<proteinExistence type="predicted"/>
<reference evidence="1 2" key="1">
    <citation type="submission" date="2019-05" db="EMBL/GenBank/DDBJ databases">
        <title>Another draft genome of Portunus trituberculatus and its Hox gene families provides insights of decapod evolution.</title>
        <authorList>
            <person name="Jeong J.-H."/>
            <person name="Song I."/>
            <person name="Kim S."/>
            <person name="Choi T."/>
            <person name="Kim D."/>
            <person name="Ryu S."/>
            <person name="Kim W."/>
        </authorList>
    </citation>
    <scope>NUCLEOTIDE SEQUENCE [LARGE SCALE GENOMIC DNA]</scope>
    <source>
        <tissue evidence="1">Muscle</tissue>
    </source>
</reference>
<dbReference type="EMBL" id="VSRR010033609">
    <property type="protein sequence ID" value="MPC71808.1"/>
    <property type="molecule type" value="Genomic_DNA"/>
</dbReference>
<dbReference type="AlphaFoldDB" id="A0A5B7HSY8"/>
<keyword evidence="2" id="KW-1185">Reference proteome</keyword>
<evidence type="ECO:0000313" key="1">
    <source>
        <dbReference type="EMBL" id="MPC71808.1"/>
    </source>
</evidence>
<gene>
    <name evidence="1" type="ORF">E2C01_066098</name>
</gene>
<dbReference type="Proteomes" id="UP000324222">
    <property type="component" value="Unassembled WGS sequence"/>
</dbReference>
<comment type="caution">
    <text evidence="1">The sequence shown here is derived from an EMBL/GenBank/DDBJ whole genome shotgun (WGS) entry which is preliminary data.</text>
</comment>
<sequence length="42" mass="4862">MHTSLPTFVPHCHSHTCHFLHLLVHTILKGSMMKKNLNLLSR</sequence>
<evidence type="ECO:0000313" key="2">
    <source>
        <dbReference type="Proteomes" id="UP000324222"/>
    </source>
</evidence>
<name>A0A5B7HSY8_PORTR</name>
<organism evidence="1 2">
    <name type="scientific">Portunus trituberculatus</name>
    <name type="common">Swimming crab</name>
    <name type="synonym">Neptunus trituberculatus</name>
    <dbReference type="NCBI Taxonomy" id="210409"/>
    <lineage>
        <taxon>Eukaryota</taxon>
        <taxon>Metazoa</taxon>
        <taxon>Ecdysozoa</taxon>
        <taxon>Arthropoda</taxon>
        <taxon>Crustacea</taxon>
        <taxon>Multicrustacea</taxon>
        <taxon>Malacostraca</taxon>
        <taxon>Eumalacostraca</taxon>
        <taxon>Eucarida</taxon>
        <taxon>Decapoda</taxon>
        <taxon>Pleocyemata</taxon>
        <taxon>Brachyura</taxon>
        <taxon>Eubrachyura</taxon>
        <taxon>Portunoidea</taxon>
        <taxon>Portunidae</taxon>
        <taxon>Portuninae</taxon>
        <taxon>Portunus</taxon>
    </lineage>
</organism>
<protein>
    <submittedName>
        <fullName evidence="1">Uncharacterized protein</fullName>
    </submittedName>
</protein>
<accession>A0A5B7HSY8</accession>